<organism evidence="1 2">
    <name type="scientific">Arctium lappa</name>
    <name type="common">Greater burdock</name>
    <name type="synonym">Lappa major</name>
    <dbReference type="NCBI Taxonomy" id="4217"/>
    <lineage>
        <taxon>Eukaryota</taxon>
        <taxon>Viridiplantae</taxon>
        <taxon>Streptophyta</taxon>
        <taxon>Embryophyta</taxon>
        <taxon>Tracheophyta</taxon>
        <taxon>Spermatophyta</taxon>
        <taxon>Magnoliopsida</taxon>
        <taxon>eudicotyledons</taxon>
        <taxon>Gunneridae</taxon>
        <taxon>Pentapetalae</taxon>
        <taxon>asterids</taxon>
        <taxon>campanulids</taxon>
        <taxon>Asterales</taxon>
        <taxon>Asteraceae</taxon>
        <taxon>Carduoideae</taxon>
        <taxon>Cardueae</taxon>
        <taxon>Arctiinae</taxon>
        <taxon>Arctium</taxon>
    </lineage>
</organism>
<proteinExistence type="predicted"/>
<protein>
    <submittedName>
        <fullName evidence="1">Uncharacterized protein</fullName>
    </submittedName>
</protein>
<comment type="caution">
    <text evidence="1">The sequence shown here is derived from an EMBL/GenBank/DDBJ whole genome shotgun (WGS) entry which is preliminary data.</text>
</comment>
<sequence>MCRGPAHDSQRRRNKFLQILERESLRERKSSSKKNKNKHYTQTFVLHKSTYEKKRMNFLGQNSGAEPFAIQVIIVRMHGCASGSLLLVNAGVDSMGGVIDGGVEFSSAPSRQQSSDLEKTQAELRETFTAAEKFRRELEFLQKGGDPLDLKIGTATAVSLQSTSLTDQHPEQFVTSEVKGSFAITASPHGDSVESSGRLGAPSAGEPNSADNLMLFDGDNKFREVERRSLHPRMNNTPSEHYSQLDVGRNAKESGGSVALELPKKSYKRRIRSRPNRDGARSSSTDAGPRSGQSFFPSRHAARDAKGLVHDADNQEQKYLSNSNSKTKSPNVSLSLKNLSSNSCVDVKLYGTQTQKSTLGPANGPFSAVSDTGASQHPQEDLFDQPLTSDTRGTPLSVSSVEPGSVERVEQENLSGSEHPPSVDTQTVGNLTLLGQTNVFGNTGEKEIIPNDCNGGAPPLTKGFDSKSSCSQTDQSLDDNNRNESLTSIRDVNSNGTMELNLSSKEVLGVEGNAINTVKDDKILNIGNDNSNPFPPSHNENGSTHKEEEGLNGSEYALQHELKEPVSSTGIDLGGCTTSEIERKPCTVLGSDSTSQSINICTDRPLGTDCTSFQESTLSHKYSIDGAQPNALSENNLKLATKEQEDSILEEARIIEEKRKRIAGLSVGIFSSEIRHRSHWHFVLEEMSWLANDFAQERLWKVTAAAQISRNAAYTSRVRFQQQNSLWKQKEVAHTLAEAVMEFWHTVQVKCQGSELEGLKKDSMLGLHQYGMRFLEYNTSHAQYSSAQAPVTPDRISDLGCIDISWEDNLTEENLFYTVPPGAIEAYRKSIESHLLQCERTGSSMQEEVDASGYDAVADNTLEEEGETSTYYLPGAFEGSRLSKTAQKKRKPFRSYSARSDEMGVDLSFMQSLERNIGTQPSVLSGKRPASSINVSIPTKRVRTASRQRFSGTSGYLQASNRADASSGDTNSFQDEQSSLHGGSQIPSNMEAESVGDYEKPWHFDMAEVSNRPKKKKKAKHPGSTYEHRWPLDSNIQNDQKDHSKRRLDTRQFDSNGNSGASQMNNMSNPNKFMKLLVRDRGRKAKSLKSLQNPAGQQGSGSPWSLFEDQALVVLVHDMGANWELISDAINSTLQFKCISRNSKECKERHKILMDRNTGDGADSAEDSGSSQPYPSTLPGIPEGSARQLFQRLQGPMEEDTLKSHFEKMIGIWQKQHYRKAQNENQDPKQLQQPHGSHALALSQVCPNNLNGGPVLTPLDLCDAISSSPDFLPIGYQGPHTGGLPIPNHGNGAPMVPGSSASSLPGSSNMVHGSHLASASAPLSPSVREGRYGIPRTGSLSIEDQHRMQQYNQMLSARNLQQSSLPPGTHSGTDRGVRMLPGGNGIGVMNRNMTMARPGFQGIASPSMLNSGVAMPAAANMHSGAGPGQGNSVRPREALHMSRPNQNTDHQRQIMAPDLQMQQVSSSGMGSFPNQNAQPPVQSYPLHQQQQARPMSPRIPNSNSHPHHATNSQHPSYGVRIIKERQLQQQQQQRLLQQQFATSNAMMPHGQPQQSQLQVSSPQSSTQTQPQPQSSPPVLLSPIGTPSVNPMAQHLQKHPAPPPHGLVRNPQSGGNQAVKPQRHRQPPPFQQPGRQHPPQPQSQQQAKVLKGGSSLPNGLLGGQSVAEKSEQQVVHHLLQSGPGNVYSGPSSKQLMPHSSLNQSQQQKRYPNQPQAASSKQLHQQKPSLSSDTSNVHAPPSVMTSSNHRQPQPPQKSVNQTQATPAQRTVQNRKANPSDLPTSNASQTNTTVSLPRAPSNDATSSESPVAGAGAPNWKTSEPFHDSGAVSDNAITQFGKGPPTGMSPPQSSSAGTGSEHSGPTVNHGVLRKQSSSDSLPNSVGRDAGVQWQQQPSS</sequence>
<evidence type="ECO:0000313" key="1">
    <source>
        <dbReference type="EMBL" id="KAI3667930.1"/>
    </source>
</evidence>
<dbReference type="Proteomes" id="UP001055879">
    <property type="component" value="Linkage Group LG17"/>
</dbReference>
<accession>A0ACB8XK71</accession>
<reference evidence="2" key="1">
    <citation type="journal article" date="2022" name="Mol. Ecol. Resour.">
        <title>The genomes of chicory, endive, great burdock and yacon provide insights into Asteraceae palaeo-polyploidization history and plant inulin production.</title>
        <authorList>
            <person name="Fan W."/>
            <person name="Wang S."/>
            <person name="Wang H."/>
            <person name="Wang A."/>
            <person name="Jiang F."/>
            <person name="Liu H."/>
            <person name="Zhao H."/>
            <person name="Xu D."/>
            <person name="Zhang Y."/>
        </authorList>
    </citation>
    <scope>NUCLEOTIDE SEQUENCE [LARGE SCALE GENOMIC DNA]</scope>
    <source>
        <strain evidence="2">cv. Niubang</strain>
    </source>
</reference>
<dbReference type="EMBL" id="CM042063">
    <property type="protein sequence ID" value="KAI3667930.1"/>
    <property type="molecule type" value="Genomic_DNA"/>
</dbReference>
<evidence type="ECO:0000313" key="2">
    <source>
        <dbReference type="Proteomes" id="UP001055879"/>
    </source>
</evidence>
<gene>
    <name evidence="1" type="ORF">L6452_43001</name>
</gene>
<keyword evidence="2" id="KW-1185">Reference proteome</keyword>
<reference evidence="1 2" key="2">
    <citation type="journal article" date="2022" name="Mol. Ecol. Resour.">
        <title>The genomes of chicory, endive, great burdock and yacon provide insights into Asteraceae paleo-polyploidization history and plant inulin production.</title>
        <authorList>
            <person name="Fan W."/>
            <person name="Wang S."/>
            <person name="Wang H."/>
            <person name="Wang A."/>
            <person name="Jiang F."/>
            <person name="Liu H."/>
            <person name="Zhao H."/>
            <person name="Xu D."/>
            <person name="Zhang Y."/>
        </authorList>
    </citation>
    <scope>NUCLEOTIDE SEQUENCE [LARGE SCALE GENOMIC DNA]</scope>
    <source>
        <strain evidence="2">cv. Niubang</strain>
    </source>
</reference>
<name>A0ACB8XK71_ARCLA</name>